<protein>
    <recommendedName>
        <fullName evidence="4">HTH cro/C1-type domain-containing protein</fullName>
    </recommendedName>
</protein>
<dbReference type="PANTHER" id="PTHR34475">
    <property type="match status" value="1"/>
</dbReference>
<comment type="caution">
    <text evidence="2">The sequence shown here is derived from an EMBL/GenBank/DDBJ whole genome shotgun (WGS) entry which is preliminary data.</text>
</comment>
<keyword evidence="3" id="KW-1185">Reference proteome</keyword>
<dbReference type="STRING" id="1963862.B4O97_02360"/>
<keyword evidence="1" id="KW-1133">Transmembrane helix</keyword>
<dbReference type="InterPro" id="IPR001387">
    <property type="entry name" value="Cro/C1-type_HTH"/>
</dbReference>
<dbReference type="PANTHER" id="PTHR34475:SF1">
    <property type="entry name" value="CYTOSKELETON PROTEIN RODZ"/>
    <property type="match status" value="1"/>
</dbReference>
<keyword evidence="1" id="KW-0812">Transmembrane</keyword>
<evidence type="ECO:0008006" key="4">
    <source>
        <dbReference type="Google" id="ProtNLM"/>
    </source>
</evidence>
<sequence length="364" mass="40571">MESIGEKLRSRRQEEGYSLDQVCRDTNIAKSYLEALEQEDFSAFPGEPYLIGFLRNYSDYLGLDVNEMISLYKNFKIQEQPVPMDELLVKRGPSPVLLILIGLTVLAAVGAGFLFFPRLNKPVSSSAGEAAAQEQVREVPASADESLFLFTDEIVEQRFETGTRIEIPDLGPEYSISLLEAGDQVSLSLAGEETSLNLGEERRLDLNGDGRDDLNLLVRDIDSAAGTTVLRLDKAVTGPEQPAVITEDIPVGTTQLASREVPPQVLYRAPSPEVITLTASFRGNCLFRYEYDGEPRQERFFQRDEVLRLNFSNSLKIWASNGGAVQGRIKGEEVSFGRSGQVTARLLKWRITDGEYELVLYPLY</sequence>
<dbReference type="InterPro" id="IPR050400">
    <property type="entry name" value="Bact_Cytoskel_RodZ"/>
</dbReference>
<dbReference type="InterPro" id="IPR010982">
    <property type="entry name" value="Lambda_DNA-bd_dom_sf"/>
</dbReference>
<name>A0A1Y1S246_9SPIO</name>
<keyword evidence="1" id="KW-0472">Membrane</keyword>
<dbReference type="GO" id="GO:0003677">
    <property type="term" value="F:DNA binding"/>
    <property type="evidence" value="ECO:0007669"/>
    <property type="project" value="InterPro"/>
</dbReference>
<dbReference type="EMBL" id="MWQY01000002">
    <property type="protein sequence ID" value="ORC37865.1"/>
    <property type="molecule type" value="Genomic_DNA"/>
</dbReference>
<dbReference type="Pfam" id="PF13413">
    <property type="entry name" value="HTH_25"/>
    <property type="match status" value="1"/>
</dbReference>
<evidence type="ECO:0000313" key="2">
    <source>
        <dbReference type="EMBL" id="ORC37865.1"/>
    </source>
</evidence>
<evidence type="ECO:0000256" key="1">
    <source>
        <dbReference type="SAM" id="Phobius"/>
    </source>
</evidence>
<proteinExistence type="predicted"/>
<dbReference type="OrthoDB" id="9797543at2"/>
<gene>
    <name evidence="2" type="ORF">B4O97_02360</name>
</gene>
<dbReference type="Proteomes" id="UP000192343">
    <property type="component" value="Unassembled WGS sequence"/>
</dbReference>
<dbReference type="CDD" id="cd00093">
    <property type="entry name" value="HTH_XRE"/>
    <property type="match status" value="1"/>
</dbReference>
<organism evidence="2 3">
    <name type="scientific">Marispirochaeta aestuarii</name>
    <dbReference type="NCBI Taxonomy" id="1963862"/>
    <lineage>
        <taxon>Bacteria</taxon>
        <taxon>Pseudomonadati</taxon>
        <taxon>Spirochaetota</taxon>
        <taxon>Spirochaetia</taxon>
        <taxon>Spirochaetales</taxon>
        <taxon>Spirochaetaceae</taxon>
        <taxon>Marispirochaeta</taxon>
    </lineage>
</organism>
<accession>A0A1Y1S246</accession>
<evidence type="ECO:0000313" key="3">
    <source>
        <dbReference type="Proteomes" id="UP000192343"/>
    </source>
</evidence>
<feature type="transmembrane region" description="Helical" evidence="1">
    <location>
        <begin position="96"/>
        <end position="116"/>
    </location>
</feature>
<dbReference type="Gene3D" id="1.10.260.40">
    <property type="entry name" value="lambda repressor-like DNA-binding domains"/>
    <property type="match status" value="1"/>
</dbReference>
<dbReference type="RefSeq" id="WP_083047949.1">
    <property type="nucleotide sequence ID" value="NZ_MWQY01000002.1"/>
</dbReference>
<dbReference type="AlphaFoldDB" id="A0A1Y1S246"/>
<reference evidence="2 3" key="1">
    <citation type="submission" date="2017-03" db="EMBL/GenBank/DDBJ databases">
        <title>Draft Genome sequence of Marispirochaeta sp. strain JC444.</title>
        <authorList>
            <person name="Shivani Y."/>
            <person name="Subhash Y."/>
            <person name="Sasikala C."/>
            <person name="Ramana C."/>
        </authorList>
    </citation>
    <scope>NUCLEOTIDE SEQUENCE [LARGE SCALE GENOMIC DNA]</scope>
    <source>
        <strain evidence="2 3">JC444</strain>
    </source>
</reference>
<dbReference type="SUPFAM" id="SSF47413">
    <property type="entry name" value="lambda repressor-like DNA-binding domains"/>
    <property type="match status" value="1"/>
</dbReference>